<dbReference type="Proteomes" id="UP001162992">
    <property type="component" value="Chromosome 15"/>
</dbReference>
<sequence>MRIGLGMGKMAVVISVDLCFVVMWMMVIVLRSCRVRAIEEDHQVGRWKERNLEGTVAFASVGRAHYAFDIYSLALPTEFASGDLTSASSDSVGAKSLSENLLTDGLSVNYNGYVVQGSEVSNFVRSNPCQEDPSTGDDLLLVYVSERSGSAQIYVNHVCRTVNSGNIASARRVQTEIEFLDSNYNSVLELGSTISMSASKRPVLRDRPSLVNGKVIYASTQEPASMSRQSWTAIYSSSLTTGSTLRLTPQNVVDFSPAVSPSGRWIAVATYEGKGWDGEIHELSTDLYIFDANDGSRRRLVARRGGWPTWADESTIYFHRRGDDGWWSIYKVIIGCDDDAVHKGPSEAERVTPPGLNVFTPAASRTGRWLAVATRRPGSEYRHVEIFDLISKSFIKITEKLAPEVHHYNPFVSPNSDLLGYHKCRGSSQGLRQLASAYVVPHLEHIQSPLRTLAIVRVDGTFPSFSPDGSLIAFIPNLDNGGVYVTRLNGQGIKKIFSGLVFGLAWDRARKGVIYTSYGEGFTPESNTVHIISIYNADQAFTSSEAFSWKKLTKEGTGNNAFPSPSPDGKWIVFRSGRSGHKNLYIMDAVDGEEGSLRRLTKGPWTDTMASWSHDGQWIAFSSDRENPGNGSFSLYFIHPDGTGLHKVLRSGSSSRHGGRVNHPFFSPDSKSLVFTSDFAGISAEPISVPHQFQPYGEIFIAKTDGTDIQRLTHNAYEDGTPSWGPVFINSSLLTGDGEVLRCDFDDVTWLKQQQSVSSLNC</sequence>
<proteinExistence type="predicted"/>
<protein>
    <submittedName>
        <fullName evidence="1">Uncharacterized protein</fullName>
    </submittedName>
</protein>
<comment type="caution">
    <text evidence="1">The sequence shown here is derived from an EMBL/GenBank/DDBJ whole genome shotgun (WGS) entry which is preliminary data.</text>
</comment>
<name>A0ACC2BFQ5_DIPCM</name>
<evidence type="ECO:0000313" key="2">
    <source>
        <dbReference type="Proteomes" id="UP001162992"/>
    </source>
</evidence>
<evidence type="ECO:0000313" key="1">
    <source>
        <dbReference type="EMBL" id="KAJ7528541.1"/>
    </source>
</evidence>
<dbReference type="EMBL" id="CM055106">
    <property type="protein sequence ID" value="KAJ7528541.1"/>
    <property type="molecule type" value="Genomic_DNA"/>
</dbReference>
<accession>A0ACC2BFQ5</accession>
<organism evidence="1 2">
    <name type="scientific">Diphasiastrum complanatum</name>
    <name type="common">Issler's clubmoss</name>
    <name type="synonym">Lycopodium complanatum</name>
    <dbReference type="NCBI Taxonomy" id="34168"/>
    <lineage>
        <taxon>Eukaryota</taxon>
        <taxon>Viridiplantae</taxon>
        <taxon>Streptophyta</taxon>
        <taxon>Embryophyta</taxon>
        <taxon>Tracheophyta</taxon>
        <taxon>Lycopodiopsida</taxon>
        <taxon>Lycopodiales</taxon>
        <taxon>Lycopodiaceae</taxon>
        <taxon>Lycopodioideae</taxon>
        <taxon>Diphasiastrum</taxon>
    </lineage>
</organism>
<gene>
    <name evidence="1" type="ORF">O6H91_15G007500</name>
</gene>
<keyword evidence="2" id="KW-1185">Reference proteome</keyword>
<reference evidence="2" key="1">
    <citation type="journal article" date="2024" name="Proc. Natl. Acad. Sci. U.S.A.">
        <title>Extraordinary preservation of gene collinearity over three hundred million years revealed in homosporous lycophytes.</title>
        <authorList>
            <person name="Li C."/>
            <person name="Wickell D."/>
            <person name="Kuo L.Y."/>
            <person name="Chen X."/>
            <person name="Nie B."/>
            <person name="Liao X."/>
            <person name="Peng D."/>
            <person name="Ji J."/>
            <person name="Jenkins J."/>
            <person name="Williams M."/>
            <person name="Shu S."/>
            <person name="Plott C."/>
            <person name="Barry K."/>
            <person name="Rajasekar S."/>
            <person name="Grimwood J."/>
            <person name="Han X."/>
            <person name="Sun S."/>
            <person name="Hou Z."/>
            <person name="He W."/>
            <person name="Dai G."/>
            <person name="Sun C."/>
            <person name="Schmutz J."/>
            <person name="Leebens-Mack J.H."/>
            <person name="Li F.W."/>
            <person name="Wang L."/>
        </authorList>
    </citation>
    <scope>NUCLEOTIDE SEQUENCE [LARGE SCALE GENOMIC DNA]</scope>
    <source>
        <strain evidence="2">cv. PW_Plant_1</strain>
    </source>
</reference>